<evidence type="ECO:0000313" key="2">
    <source>
        <dbReference type="EMBL" id="NYA72247.1"/>
    </source>
</evidence>
<dbReference type="AlphaFoldDB" id="A0A7Y8Y4J2"/>
<evidence type="ECO:0000256" key="1">
    <source>
        <dbReference type="SAM" id="Phobius"/>
    </source>
</evidence>
<feature type="transmembrane region" description="Helical" evidence="1">
    <location>
        <begin position="134"/>
        <end position="156"/>
    </location>
</feature>
<keyword evidence="1" id="KW-0472">Membrane</keyword>
<proteinExistence type="predicted"/>
<feature type="transmembrane region" description="Helical" evidence="1">
    <location>
        <begin position="38"/>
        <end position="58"/>
    </location>
</feature>
<dbReference type="Pfam" id="PF13858">
    <property type="entry name" value="DUF4199"/>
    <property type="match status" value="1"/>
</dbReference>
<keyword evidence="1" id="KW-1133">Transmembrane helix</keyword>
<accession>A0A7Y8Y4J2</accession>
<keyword evidence="1" id="KW-0812">Transmembrane</keyword>
<dbReference type="InterPro" id="IPR025250">
    <property type="entry name" value="DUF4199"/>
</dbReference>
<evidence type="ECO:0000313" key="3">
    <source>
        <dbReference type="Proteomes" id="UP000535020"/>
    </source>
</evidence>
<keyword evidence="3" id="KW-1185">Reference proteome</keyword>
<dbReference type="RefSeq" id="WP_176007052.1">
    <property type="nucleotide sequence ID" value="NZ_JABWMI010000018.1"/>
</dbReference>
<dbReference type="EMBL" id="JACBJI010000007">
    <property type="protein sequence ID" value="NYA72247.1"/>
    <property type="molecule type" value="Genomic_DNA"/>
</dbReference>
<comment type="caution">
    <text evidence="2">The sequence shown here is derived from an EMBL/GenBank/DDBJ whole genome shotgun (WGS) entry which is preliminary data.</text>
</comment>
<gene>
    <name evidence="2" type="ORF">HZF10_15060</name>
</gene>
<reference evidence="2 3" key="1">
    <citation type="submission" date="2020-07" db="EMBL/GenBank/DDBJ databases">
        <authorList>
            <person name="Sun Q."/>
        </authorList>
    </citation>
    <scope>NUCLEOTIDE SEQUENCE [LARGE SCALE GENOMIC DNA]</scope>
    <source>
        <strain evidence="2 3">MAH-1</strain>
    </source>
</reference>
<protein>
    <submittedName>
        <fullName evidence="2">DUF4199 domain-containing protein</fullName>
    </submittedName>
</protein>
<name>A0A7Y8Y4J2_9FLAO</name>
<organism evidence="2 3">
    <name type="scientific">Flavobacterium agri</name>
    <dbReference type="NCBI Taxonomy" id="2743471"/>
    <lineage>
        <taxon>Bacteria</taxon>
        <taxon>Pseudomonadati</taxon>
        <taxon>Bacteroidota</taxon>
        <taxon>Flavobacteriia</taxon>
        <taxon>Flavobacteriales</taxon>
        <taxon>Flavobacteriaceae</taxon>
        <taxon>Flavobacterium</taxon>
    </lineage>
</organism>
<dbReference type="Proteomes" id="UP000535020">
    <property type="component" value="Unassembled WGS sequence"/>
</dbReference>
<sequence length="161" mass="18048">MKKFAIEIKWAVLITLAIIASAIVEKEMGLYEKPDFSYYVLSTLCFAPIGLLCYVLFYREKKKTYFNGQMTWRQGFFAGMMLTAIIAVLVPIQKNAIHRVIAPELFENTIAQMTANGKRTKAEAEELMNLSSSIYNGIQLVLSSGVVASAALSMLFRTKTK</sequence>
<feature type="transmembrane region" description="Helical" evidence="1">
    <location>
        <begin position="70"/>
        <end position="92"/>
    </location>
</feature>